<name>A0A0V1C3C1_TRISP</name>
<accession>A0A0V1C3C1</accession>
<evidence type="ECO:0000313" key="2">
    <source>
        <dbReference type="Proteomes" id="UP000054776"/>
    </source>
</evidence>
<dbReference type="Proteomes" id="UP000054776">
    <property type="component" value="Unassembled WGS sequence"/>
</dbReference>
<dbReference type="EMBL" id="JYDH01000001">
    <property type="protein sequence ID" value="KRY43235.1"/>
    <property type="molecule type" value="Genomic_DNA"/>
</dbReference>
<proteinExistence type="predicted"/>
<reference evidence="1 2" key="1">
    <citation type="submission" date="2015-01" db="EMBL/GenBank/DDBJ databases">
        <title>Evolution of Trichinella species and genotypes.</title>
        <authorList>
            <person name="Korhonen P.K."/>
            <person name="Edoardo P."/>
            <person name="Giuseppe L.R."/>
            <person name="Gasser R.B."/>
        </authorList>
    </citation>
    <scope>NUCLEOTIDE SEQUENCE [LARGE SCALE GENOMIC DNA]</scope>
    <source>
        <strain evidence="1">ISS3</strain>
    </source>
</reference>
<gene>
    <name evidence="1" type="ORF">T01_9228</name>
</gene>
<dbReference type="InParanoid" id="A0A0V1C3C1"/>
<dbReference type="AlphaFoldDB" id="A0A0V1C3C1"/>
<sequence>MFTCDRKKRKLVEEKKLLLVNQRCCSSGCYSGWIVISSRSHVEKGTAVSGANADEQQLMIRSRCRAHARSFPKLKLGRGGKINFSRFISPNPSAFVCFRGNRLAAHTLAVIERCECACGSAANATTLAKLSLPLASLAKLARCIARIYNNNGTKRRKLIVKLYLAS</sequence>
<dbReference type="OrthoDB" id="10403985at2759"/>
<evidence type="ECO:0000313" key="1">
    <source>
        <dbReference type="EMBL" id="KRY43235.1"/>
    </source>
</evidence>
<comment type="caution">
    <text evidence="1">The sequence shown here is derived from an EMBL/GenBank/DDBJ whole genome shotgun (WGS) entry which is preliminary data.</text>
</comment>
<organism evidence="1 2">
    <name type="scientific">Trichinella spiralis</name>
    <name type="common">Trichina worm</name>
    <dbReference type="NCBI Taxonomy" id="6334"/>
    <lineage>
        <taxon>Eukaryota</taxon>
        <taxon>Metazoa</taxon>
        <taxon>Ecdysozoa</taxon>
        <taxon>Nematoda</taxon>
        <taxon>Enoplea</taxon>
        <taxon>Dorylaimia</taxon>
        <taxon>Trichinellida</taxon>
        <taxon>Trichinellidae</taxon>
        <taxon>Trichinella</taxon>
    </lineage>
</organism>
<protein>
    <submittedName>
        <fullName evidence="1">Uncharacterized protein</fullName>
    </submittedName>
</protein>
<keyword evidence="2" id="KW-1185">Reference proteome</keyword>